<comment type="catalytic activity">
    <reaction evidence="17">
        <text>N-acetylneuraminate(in) + H(+)(in) = N-acetylneuraminate(out) + H(+)(out)</text>
        <dbReference type="Rhea" id="RHEA:28987"/>
        <dbReference type="ChEBI" id="CHEBI:15378"/>
        <dbReference type="ChEBI" id="CHEBI:35418"/>
    </reaction>
    <physiologicalReaction direction="right-to-left" evidence="17">
        <dbReference type="Rhea" id="RHEA:28989"/>
    </physiologicalReaction>
</comment>
<feature type="domain" description="Major facilitator superfamily (MFS) profile" evidence="27">
    <location>
        <begin position="12"/>
        <end position="455"/>
    </location>
</feature>
<evidence type="ECO:0000256" key="2">
    <source>
        <dbReference type="ARBA" id="ARBA00004554"/>
    </source>
</evidence>
<dbReference type="PANTHER" id="PTHR11662">
    <property type="entry name" value="SOLUTE CARRIER FAMILY 17"/>
    <property type="match status" value="1"/>
</dbReference>
<evidence type="ECO:0000256" key="18">
    <source>
        <dbReference type="ARBA" id="ARBA00051403"/>
    </source>
</evidence>
<keyword evidence="8" id="KW-0769">Symport</keyword>
<evidence type="ECO:0000256" key="20">
    <source>
        <dbReference type="ARBA" id="ARBA00051612"/>
    </source>
</evidence>
<evidence type="ECO:0000256" key="5">
    <source>
        <dbReference type="ARBA" id="ARBA00022448"/>
    </source>
</evidence>
<evidence type="ECO:0000256" key="1">
    <source>
        <dbReference type="ARBA" id="ARBA00004432"/>
    </source>
</evidence>
<evidence type="ECO:0000256" key="4">
    <source>
        <dbReference type="ARBA" id="ARBA00004656"/>
    </source>
</evidence>
<comment type="caution">
    <text evidence="28">The sequence shown here is derived from an EMBL/GenBank/DDBJ whole genome shotgun (WGS) entry which is preliminary data.</text>
</comment>
<name>A0AAN8XMW1_HALRR</name>
<feature type="transmembrane region" description="Helical" evidence="26">
    <location>
        <begin position="78"/>
        <end position="95"/>
    </location>
</feature>
<accession>A0AAN8XMW1</accession>
<keyword evidence="13" id="KW-0458">Lysosome</keyword>
<evidence type="ECO:0000256" key="13">
    <source>
        <dbReference type="ARBA" id="ARBA00023228"/>
    </source>
</evidence>
<keyword evidence="5" id="KW-0813">Transport</keyword>
<dbReference type="GO" id="GO:0016323">
    <property type="term" value="C:basolateral plasma membrane"/>
    <property type="evidence" value="ECO:0007669"/>
    <property type="project" value="UniProtKB-SubCell"/>
</dbReference>
<comment type="catalytic activity">
    <reaction evidence="16">
        <text>L-aspartate(out) = L-aspartate(in)</text>
        <dbReference type="Rhea" id="RHEA:66332"/>
        <dbReference type="ChEBI" id="CHEBI:29991"/>
    </reaction>
    <physiologicalReaction direction="left-to-right" evidence="16">
        <dbReference type="Rhea" id="RHEA:66333"/>
    </physiologicalReaction>
</comment>
<dbReference type="Proteomes" id="UP001381693">
    <property type="component" value="Unassembled WGS sequence"/>
</dbReference>
<evidence type="ECO:0000256" key="8">
    <source>
        <dbReference type="ARBA" id="ARBA00022847"/>
    </source>
</evidence>
<dbReference type="InterPro" id="IPR050382">
    <property type="entry name" value="MFS_Na/Anion_cotransporter"/>
</dbReference>
<evidence type="ECO:0000256" key="12">
    <source>
        <dbReference type="ARBA" id="ARBA00023180"/>
    </source>
</evidence>
<dbReference type="FunFam" id="1.20.1250.20:FF:000067">
    <property type="entry name" value="sialin isoform X2"/>
    <property type="match status" value="1"/>
</dbReference>
<feature type="transmembrane region" description="Helical" evidence="26">
    <location>
        <begin position="269"/>
        <end position="293"/>
    </location>
</feature>
<gene>
    <name evidence="28" type="ORF">SK128_002993</name>
</gene>
<dbReference type="Gene3D" id="1.20.1250.20">
    <property type="entry name" value="MFS general substrate transporter like domains"/>
    <property type="match status" value="2"/>
</dbReference>
<keyword evidence="9 26" id="KW-1133">Transmembrane helix</keyword>
<dbReference type="InterPro" id="IPR036259">
    <property type="entry name" value="MFS_trans_sf"/>
</dbReference>
<feature type="transmembrane region" description="Helical" evidence="26">
    <location>
        <begin position="374"/>
        <end position="394"/>
    </location>
</feature>
<feature type="transmembrane region" description="Helical" evidence="26">
    <location>
        <begin position="107"/>
        <end position="127"/>
    </location>
</feature>
<keyword evidence="11 26" id="KW-0472">Membrane</keyword>
<dbReference type="GO" id="GO:0006820">
    <property type="term" value="P:monoatomic anion transport"/>
    <property type="evidence" value="ECO:0007669"/>
    <property type="project" value="TreeGrafter"/>
</dbReference>
<evidence type="ECO:0000313" key="29">
    <source>
        <dbReference type="Proteomes" id="UP001381693"/>
    </source>
</evidence>
<evidence type="ECO:0000256" key="6">
    <source>
        <dbReference type="ARBA" id="ARBA00022475"/>
    </source>
</evidence>
<sequence>MFLTECFGKRHLLVLMLFAGFSHLYTIRLTLSVAIVAMVNNTAIPHVNKSVSDVCEYSGDNSTEASQDGDFVWNEYEQGLILGSFYWGYVMTNMLGGRLAEIIGGKIVYGGGVFVTSALTLLIPVVANTKITSLLIVLRVVQGLGEGVTVPAFVTLMAKWIPPLERSKMGAFINAGTQFGTIVALPIAGLLCQSTFLGGWPSAFYVFGVAGVLWFFLWMYLSVTDTLPFKAASTPASHSTISISEKMYIQDTLGQTDTQKKQSIPWKHIFTSMPFWAIFVVHFAENWGFYALLMEMPTYMKNILHYNILQDSFISTLPYIVMWIFSIVAGMIADSLCSKGYLSTAATRRVFNSIGMYGPMICTILVGYAGCNKYMAIGLLCGALGLIGGTYSGFRNSHLDIAPNFAGTLMGITNTAATIPGFLAPQVTGYLINGNVGRKDVFCCLGNKNIEKCKA</sequence>
<dbReference type="SUPFAM" id="SSF103473">
    <property type="entry name" value="MFS general substrate transporter"/>
    <property type="match status" value="1"/>
</dbReference>
<dbReference type="CDD" id="cd17318">
    <property type="entry name" value="MFS_SLC17"/>
    <property type="match status" value="1"/>
</dbReference>
<evidence type="ECO:0000256" key="26">
    <source>
        <dbReference type="SAM" id="Phobius"/>
    </source>
</evidence>
<dbReference type="Pfam" id="PF07690">
    <property type="entry name" value="MFS_1"/>
    <property type="match status" value="1"/>
</dbReference>
<evidence type="ECO:0000256" key="11">
    <source>
        <dbReference type="ARBA" id="ARBA00023136"/>
    </source>
</evidence>
<organism evidence="28 29">
    <name type="scientific">Halocaridina rubra</name>
    <name type="common">Hawaiian red shrimp</name>
    <dbReference type="NCBI Taxonomy" id="373956"/>
    <lineage>
        <taxon>Eukaryota</taxon>
        <taxon>Metazoa</taxon>
        <taxon>Ecdysozoa</taxon>
        <taxon>Arthropoda</taxon>
        <taxon>Crustacea</taxon>
        <taxon>Multicrustacea</taxon>
        <taxon>Malacostraca</taxon>
        <taxon>Eumalacostraca</taxon>
        <taxon>Eucarida</taxon>
        <taxon>Decapoda</taxon>
        <taxon>Pleocyemata</taxon>
        <taxon>Caridea</taxon>
        <taxon>Atyoidea</taxon>
        <taxon>Atyidae</taxon>
        <taxon>Halocaridina</taxon>
    </lineage>
</organism>
<dbReference type="GO" id="GO:0005765">
    <property type="term" value="C:lysosomal membrane"/>
    <property type="evidence" value="ECO:0007669"/>
    <property type="project" value="UniProtKB-SubCell"/>
</dbReference>
<keyword evidence="6" id="KW-1003">Cell membrane</keyword>
<keyword evidence="14" id="KW-0968">Cytoplasmic vesicle</keyword>
<comment type="catalytic activity">
    <reaction evidence="19">
        <text>L-glutamate(out) = L-glutamate(in)</text>
        <dbReference type="Rhea" id="RHEA:66336"/>
        <dbReference type="ChEBI" id="CHEBI:29985"/>
    </reaction>
    <physiologicalReaction direction="left-to-right" evidence="19">
        <dbReference type="Rhea" id="RHEA:66337"/>
    </physiologicalReaction>
</comment>
<dbReference type="InterPro" id="IPR011701">
    <property type="entry name" value="MFS"/>
</dbReference>
<evidence type="ECO:0000256" key="10">
    <source>
        <dbReference type="ARBA" id="ARBA00023018"/>
    </source>
</evidence>
<evidence type="ECO:0000256" key="7">
    <source>
        <dbReference type="ARBA" id="ARBA00022692"/>
    </source>
</evidence>
<feature type="transmembrane region" description="Helical" evidence="26">
    <location>
        <begin position="203"/>
        <end position="221"/>
    </location>
</feature>
<evidence type="ECO:0000256" key="17">
    <source>
        <dbReference type="ARBA" id="ARBA00050625"/>
    </source>
</evidence>
<dbReference type="EMBL" id="JAXCGZ010004051">
    <property type="protein sequence ID" value="KAK7082379.1"/>
    <property type="molecule type" value="Genomic_DNA"/>
</dbReference>
<evidence type="ECO:0000256" key="14">
    <source>
        <dbReference type="ARBA" id="ARBA00023329"/>
    </source>
</evidence>
<evidence type="ECO:0000256" key="25">
    <source>
        <dbReference type="ARBA" id="ARBA00081925"/>
    </source>
</evidence>
<comment type="catalytic activity">
    <reaction evidence="18">
        <text>N-acetyl-L-aspartyl-L-glutamate(out) = N-acetyl-L-aspartyl-L-glutamate(in)</text>
        <dbReference type="Rhea" id="RHEA:72599"/>
        <dbReference type="ChEBI" id="CHEBI:76931"/>
    </reaction>
    <physiologicalReaction direction="left-to-right" evidence="18">
        <dbReference type="Rhea" id="RHEA:72600"/>
    </physiologicalReaction>
</comment>
<evidence type="ECO:0000256" key="16">
    <source>
        <dbReference type="ARBA" id="ARBA00050554"/>
    </source>
</evidence>
<feature type="transmembrane region" description="Helical" evidence="26">
    <location>
        <begin position="349"/>
        <end position="368"/>
    </location>
</feature>
<dbReference type="PROSITE" id="PS50850">
    <property type="entry name" value="MFS"/>
    <property type="match status" value="1"/>
</dbReference>
<feature type="transmembrane region" description="Helical" evidence="26">
    <location>
        <begin position="313"/>
        <end position="337"/>
    </location>
</feature>
<feature type="transmembrane region" description="Helical" evidence="26">
    <location>
        <begin position="170"/>
        <end position="191"/>
    </location>
</feature>
<evidence type="ECO:0000313" key="28">
    <source>
        <dbReference type="EMBL" id="KAK7082379.1"/>
    </source>
</evidence>
<comment type="catalytic activity">
    <reaction evidence="20">
        <text>D-glucuronate(out) + H(+)(out) = D-glucuronate(in) + H(+)(in)</text>
        <dbReference type="Rhea" id="RHEA:72591"/>
        <dbReference type="ChEBI" id="CHEBI:15378"/>
        <dbReference type="ChEBI" id="CHEBI:58720"/>
    </reaction>
    <physiologicalReaction direction="left-to-right" evidence="20">
        <dbReference type="Rhea" id="RHEA:72592"/>
    </physiologicalReaction>
</comment>
<evidence type="ECO:0000256" key="9">
    <source>
        <dbReference type="ARBA" id="ARBA00022989"/>
    </source>
</evidence>
<evidence type="ECO:0000256" key="23">
    <source>
        <dbReference type="ARBA" id="ARBA00080244"/>
    </source>
</evidence>
<keyword evidence="10" id="KW-0770">Synapse</keyword>
<proteinExistence type="predicted"/>
<evidence type="ECO:0000259" key="27">
    <source>
        <dbReference type="PROSITE" id="PS50850"/>
    </source>
</evidence>
<keyword evidence="7 26" id="KW-0812">Transmembrane</keyword>
<evidence type="ECO:0000256" key="24">
    <source>
        <dbReference type="ARBA" id="ARBA00081195"/>
    </source>
</evidence>
<protein>
    <recommendedName>
        <fullName evidence="22">Sialin</fullName>
    </recommendedName>
    <alternativeName>
        <fullName evidence="25">H(+)/nitrate cotransporter</fullName>
    </alternativeName>
    <alternativeName>
        <fullName evidence="23">H(+)/sialic acid cotransporter</fullName>
    </alternativeName>
    <alternativeName>
        <fullName evidence="24">Vesicular excitatory amino acid transporter</fullName>
    </alternativeName>
</protein>
<reference evidence="28 29" key="1">
    <citation type="submission" date="2023-11" db="EMBL/GenBank/DDBJ databases">
        <title>Halocaridina rubra genome assembly.</title>
        <authorList>
            <person name="Smith C."/>
        </authorList>
    </citation>
    <scope>NUCLEOTIDE SEQUENCE [LARGE SCALE GENOMIC DNA]</scope>
    <source>
        <strain evidence="28">EP-1</strain>
        <tissue evidence="28">Whole</tissue>
    </source>
</reference>
<dbReference type="InterPro" id="IPR020846">
    <property type="entry name" value="MFS_dom"/>
</dbReference>
<comment type="function">
    <text evidence="21">Receptor for CM101, a polysaccharide produced by group B Streptococcus with antipathoangiogenic properties.</text>
</comment>
<evidence type="ECO:0000256" key="15">
    <source>
        <dbReference type="ARBA" id="ARBA00050101"/>
    </source>
</evidence>
<dbReference type="GO" id="GO:0030672">
    <property type="term" value="C:synaptic vesicle membrane"/>
    <property type="evidence" value="ECO:0007669"/>
    <property type="project" value="UniProtKB-SubCell"/>
</dbReference>
<evidence type="ECO:0000256" key="22">
    <source>
        <dbReference type="ARBA" id="ARBA00069713"/>
    </source>
</evidence>
<dbReference type="PANTHER" id="PTHR11662:SF399">
    <property type="entry name" value="FI19708P1-RELATED"/>
    <property type="match status" value="1"/>
</dbReference>
<dbReference type="GO" id="GO:0046942">
    <property type="term" value="P:carboxylic acid transport"/>
    <property type="evidence" value="ECO:0007669"/>
    <property type="project" value="UniProtKB-ARBA"/>
</dbReference>
<keyword evidence="12" id="KW-0325">Glycoprotein</keyword>
<keyword evidence="29" id="KW-1185">Reference proteome</keyword>
<comment type="subcellular location">
    <subcellularLocation>
        <location evidence="2">Basolateral cell membrane</location>
        <topology evidence="2">Multi-pass membrane protein</topology>
    </subcellularLocation>
    <subcellularLocation>
        <location evidence="3">Cytoplasmic vesicle</location>
        <location evidence="3">Secretory vesicle membrane</location>
        <topology evidence="3">Multi-pass membrane protein</topology>
    </subcellularLocation>
    <subcellularLocation>
        <location evidence="1">Cytoplasmic vesicle</location>
        <location evidence="1">Secretory vesicle</location>
        <location evidence="1">Synaptic vesicle membrane</location>
    </subcellularLocation>
    <subcellularLocation>
        <location evidence="4">Lysosome membrane</location>
    </subcellularLocation>
</comment>
<comment type="catalytic activity">
    <reaction evidence="15">
        <text>2 nitrate(out) + H(+)(out) = 2 nitrate(in) + H(+)(in)</text>
        <dbReference type="Rhea" id="RHEA:71539"/>
        <dbReference type="ChEBI" id="CHEBI:15378"/>
        <dbReference type="ChEBI" id="CHEBI:17632"/>
    </reaction>
    <physiologicalReaction direction="left-to-right" evidence="15">
        <dbReference type="Rhea" id="RHEA:71540"/>
    </physiologicalReaction>
</comment>
<feature type="transmembrane region" description="Helical" evidence="26">
    <location>
        <begin position="12"/>
        <end position="39"/>
    </location>
</feature>
<evidence type="ECO:0000256" key="19">
    <source>
        <dbReference type="ARBA" id="ARBA00051447"/>
    </source>
</evidence>
<dbReference type="FunFam" id="1.20.1250.20:FF:000003">
    <property type="entry name" value="Solute carrier family 17 member 3"/>
    <property type="match status" value="1"/>
</dbReference>
<dbReference type="AlphaFoldDB" id="A0AAN8XMW1"/>
<dbReference type="GO" id="GO:0015293">
    <property type="term" value="F:symporter activity"/>
    <property type="evidence" value="ECO:0007669"/>
    <property type="project" value="UniProtKB-KW"/>
</dbReference>
<evidence type="ECO:0000256" key="21">
    <source>
        <dbReference type="ARBA" id="ARBA00056891"/>
    </source>
</evidence>
<evidence type="ECO:0000256" key="3">
    <source>
        <dbReference type="ARBA" id="ARBA00004638"/>
    </source>
</evidence>